<keyword evidence="1" id="KW-0472">Membrane</keyword>
<dbReference type="AlphaFoldDB" id="A0A127M569"/>
<protein>
    <recommendedName>
        <fullName evidence="2">Phosphatidic acid phosphatase type 2/haloperoxidase domain-containing protein</fullName>
    </recommendedName>
</protein>
<dbReference type="KEGG" id="zal:AZF00_08770"/>
<keyword evidence="1" id="KW-0812">Transmembrane</keyword>
<dbReference type="RefSeq" id="WP_062383575.1">
    <property type="nucleotide sequence ID" value="NZ_CP014544.1"/>
</dbReference>
<reference evidence="3 4" key="1">
    <citation type="submission" date="2015-12" db="EMBL/GenBank/DDBJ databases">
        <authorList>
            <person name="Shamseldin A."/>
            <person name="Moawad H."/>
            <person name="Abd El-Rahim W.M."/>
            <person name="Sadowsky M.J."/>
        </authorList>
    </citation>
    <scope>NUCLEOTIDE SEQUENCE [LARGE SCALE GENOMIC DNA]</scope>
    <source>
        <strain evidence="3 4">SM2</strain>
    </source>
</reference>
<dbReference type="STRING" id="1470434.AZF00_08770"/>
<accession>A0A127M569</accession>
<feature type="transmembrane region" description="Helical" evidence="1">
    <location>
        <begin position="198"/>
        <end position="218"/>
    </location>
</feature>
<dbReference type="Gene3D" id="1.20.144.10">
    <property type="entry name" value="Phosphatidic acid phosphatase type 2/haloperoxidase"/>
    <property type="match status" value="1"/>
</dbReference>
<evidence type="ECO:0000313" key="4">
    <source>
        <dbReference type="Proteomes" id="UP000074119"/>
    </source>
</evidence>
<feature type="transmembrane region" description="Helical" evidence="1">
    <location>
        <begin position="148"/>
        <end position="166"/>
    </location>
</feature>
<gene>
    <name evidence="3" type="ORF">AZF00_08770</name>
</gene>
<dbReference type="CDD" id="cd03396">
    <property type="entry name" value="PAP2_like_6"/>
    <property type="match status" value="1"/>
</dbReference>
<proteinExistence type="predicted"/>
<feature type="transmembrane region" description="Helical" evidence="1">
    <location>
        <begin position="89"/>
        <end position="107"/>
    </location>
</feature>
<dbReference type="InterPro" id="IPR000326">
    <property type="entry name" value="PAP2/HPO"/>
</dbReference>
<feature type="transmembrane region" description="Helical" evidence="1">
    <location>
        <begin position="58"/>
        <end position="77"/>
    </location>
</feature>
<sequence>MNPRKQILWSILALFVLLLCFEKTNLDLFVQDVFYNSSTQQWILDTTHPVLHFLLYDGAKAAVICWELLLLIALTFFRNKPLVKAYRQGITIVLIAIPLSAGVVSVLKNSTNIACPYALTHYGGDIPYVRIFDPYPEGQRPQKQQRCFPAGHASAGFALLALYYLPKTRKRKNQFLALALGAGTAMGTYKMLVGHHFISHTLITMVLCWLMVNIVALCTQRFSNLEQSEYTAIKSQTG</sequence>
<dbReference type="SUPFAM" id="SSF48317">
    <property type="entry name" value="Acid phosphatase/Vanadium-dependent haloperoxidase"/>
    <property type="match status" value="1"/>
</dbReference>
<organism evidence="3 4">
    <name type="scientific">Zhongshania aliphaticivorans</name>
    <dbReference type="NCBI Taxonomy" id="1470434"/>
    <lineage>
        <taxon>Bacteria</taxon>
        <taxon>Pseudomonadati</taxon>
        <taxon>Pseudomonadota</taxon>
        <taxon>Gammaproteobacteria</taxon>
        <taxon>Cellvibrionales</taxon>
        <taxon>Spongiibacteraceae</taxon>
        <taxon>Zhongshania</taxon>
    </lineage>
</organism>
<feature type="transmembrane region" description="Helical" evidence="1">
    <location>
        <begin position="175"/>
        <end position="192"/>
    </location>
</feature>
<dbReference type="InterPro" id="IPR036938">
    <property type="entry name" value="PAP2/HPO_sf"/>
</dbReference>
<keyword evidence="1" id="KW-1133">Transmembrane helix</keyword>
<name>A0A127M569_9GAMM</name>
<evidence type="ECO:0000259" key="2">
    <source>
        <dbReference type="Pfam" id="PF01569"/>
    </source>
</evidence>
<evidence type="ECO:0000256" key="1">
    <source>
        <dbReference type="SAM" id="Phobius"/>
    </source>
</evidence>
<dbReference type="Pfam" id="PF01569">
    <property type="entry name" value="PAP2"/>
    <property type="match status" value="1"/>
</dbReference>
<feature type="domain" description="Phosphatidic acid phosphatase type 2/haloperoxidase" evidence="2">
    <location>
        <begin position="91"/>
        <end position="221"/>
    </location>
</feature>
<evidence type="ECO:0000313" key="3">
    <source>
        <dbReference type="EMBL" id="AMO68388.1"/>
    </source>
</evidence>
<dbReference type="EMBL" id="CP014544">
    <property type="protein sequence ID" value="AMO68388.1"/>
    <property type="molecule type" value="Genomic_DNA"/>
</dbReference>
<dbReference type="Proteomes" id="UP000074119">
    <property type="component" value="Chromosome"/>
</dbReference>